<reference evidence="2" key="1">
    <citation type="journal article" date="2020" name="J Insects Food Feed">
        <title>The yellow mealworm (Tenebrio molitor) genome: a resource for the emerging insects as food and feed industry.</title>
        <authorList>
            <person name="Eriksson T."/>
            <person name="Andere A."/>
            <person name="Kelstrup H."/>
            <person name="Emery V."/>
            <person name="Picard C."/>
        </authorList>
    </citation>
    <scope>NUCLEOTIDE SEQUENCE</scope>
    <source>
        <strain evidence="2">Stoneville</strain>
        <tissue evidence="2">Whole head</tissue>
    </source>
</reference>
<dbReference type="EMBL" id="JABDTM020015794">
    <property type="protein sequence ID" value="KAH0819045.1"/>
    <property type="molecule type" value="Genomic_DNA"/>
</dbReference>
<keyword evidence="3" id="KW-1185">Reference proteome</keyword>
<gene>
    <name evidence="2" type="ORF">GEV33_003746</name>
</gene>
<sequence length="244" mass="26458">MYRVSEYDCTTVVLLNYKAPNLLDSLTVNIKGAGIETSKAVKYLGVYFDTDMRMTEHNTAESPRNAVHGRRLMASVVNSVVLYGAPIWQKALQHKKYKEKPGRVERLIALKVCSARTARCPPWRCRKGQSASGRARQCVDKKAHTEAGTVVGEEARRATLPFNAVSDGTRGLRKIPQENRKEGNGRVLVMSGTEHPGTHHVPLRAVGSGKNGGGDGDWSGAECGECGEGDAEESTRVGHEAKGG</sequence>
<protein>
    <submittedName>
        <fullName evidence="2">Uncharacterized protein</fullName>
    </submittedName>
</protein>
<proteinExistence type="predicted"/>
<name>A0A8J6HQS4_TENMO</name>
<organism evidence="2 3">
    <name type="scientific">Tenebrio molitor</name>
    <name type="common">Yellow mealworm beetle</name>
    <dbReference type="NCBI Taxonomy" id="7067"/>
    <lineage>
        <taxon>Eukaryota</taxon>
        <taxon>Metazoa</taxon>
        <taxon>Ecdysozoa</taxon>
        <taxon>Arthropoda</taxon>
        <taxon>Hexapoda</taxon>
        <taxon>Insecta</taxon>
        <taxon>Pterygota</taxon>
        <taxon>Neoptera</taxon>
        <taxon>Endopterygota</taxon>
        <taxon>Coleoptera</taxon>
        <taxon>Polyphaga</taxon>
        <taxon>Cucujiformia</taxon>
        <taxon>Tenebrionidae</taxon>
        <taxon>Tenebrio</taxon>
    </lineage>
</organism>
<comment type="caution">
    <text evidence="2">The sequence shown here is derived from an EMBL/GenBank/DDBJ whole genome shotgun (WGS) entry which is preliminary data.</text>
</comment>
<reference evidence="2" key="2">
    <citation type="submission" date="2021-08" db="EMBL/GenBank/DDBJ databases">
        <authorList>
            <person name="Eriksson T."/>
        </authorList>
    </citation>
    <scope>NUCLEOTIDE SEQUENCE</scope>
    <source>
        <strain evidence="2">Stoneville</strain>
        <tissue evidence="2">Whole head</tissue>
    </source>
</reference>
<feature type="region of interest" description="Disordered" evidence="1">
    <location>
        <begin position="193"/>
        <end position="244"/>
    </location>
</feature>
<dbReference type="Proteomes" id="UP000719412">
    <property type="component" value="Unassembled WGS sequence"/>
</dbReference>
<evidence type="ECO:0000313" key="3">
    <source>
        <dbReference type="Proteomes" id="UP000719412"/>
    </source>
</evidence>
<evidence type="ECO:0000313" key="2">
    <source>
        <dbReference type="EMBL" id="KAH0819045.1"/>
    </source>
</evidence>
<dbReference type="AlphaFoldDB" id="A0A8J6HQS4"/>
<accession>A0A8J6HQS4</accession>
<evidence type="ECO:0000256" key="1">
    <source>
        <dbReference type="SAM" id="MobiDB-lite"/>
    </source>
</evidence>
<feature type="compositionally biased region" description="Basic and acidic residues" evidence="1">
    <location>
        <begin position="233"/>
        <end position="244"/>
    </location>
</feature>